<comment type="caution">
    <text evidence="2">The sequence shown here is derived from an EMBL/GenBank/DDBJ whole genome shotgun (WGS) entry which is preliminary data.</text>
</comment>
<dbReference type="EMBL" id="VUJU01007038">
    <property type="protein sequence ID" value="KAF0746885.1"/>
    <property type="molecule type" value="Genomic_DNA"/>
</dbReference>
<keyword evidence="3" id="KW-1185">Reference proteome</keyword>
<sequence length="109" mass="12382">MTAPTTRSVDISSLDEEELLSMMQGYIKSMLAFAEANRNVHKELKNKLKNTGLVLSQFVKIRNTRTKPRTTKPNNVQVDIKMATDKSAKSSADSSDPTYYNYRHDQNAR</sequence>
<evidence type="ECO:0000313" key="2">
    <source>
        <dbReference type="EMBL" id="KAF0746885.1"/>
    </source>
</evidence>
<protein>
    <submittedName>
        <fullName evidence="2">Uncharacterized protein</fullName>
    </submittedName>
</protein>
<proteinExistence type="predicted"/>
<reference evidence="2 3" key="1">
    <citation type="submission" date="2019-08" db="EMBL/GenBank/DDBJ databases">
        <title>Whole genome of Aphis craccivora.</title>
        <authorList>
            <person name="Voronova N.V."/>
            <person name="Shulinski R.S."/>
            <person name="Bandarenka Y.V."/>
            <person name="Zhorov D.G."/>
            <person name="Warner D."/>
        </authorList>
    </citation>
    <scope>NUCLEOTIDE SEQUENCE [LARGE SCALE GENOMIC DNA]</scope>
    <source>
        <strain evidence="2">180601</strain>
        <tissue evidence="2">Whole Body</tissue>
    </source>
</reference>
<organism evidence="2 3">
    <name type="scientific">Aphis craccivora</name>
    <name type="common">Cowpea aphid</name>
    <dbReference type="NCBI Taxonomy" id="307492"/>
    <lineage>
        <taxon>Eukaryota</taxon>
        <taxon>Metazoa</taxon>
        <taxon>Ecdysozoa</taxon>
        <taxon>Arthropoda</taxon>
        <taxon>Hexapoda</taxon>
        <taxon>Insecta</taxon>
        <taxon>Pterygota</taxon>
        <taxon>Neoptera</taxon>
        <taxon>Paraneoptera</taxon>
        <taxon>Hemiptera</taxon>
        <taxon>Sternorrhyncha</taxon>
        <taxon>Aphidomorpha</taxon>
        <taxon>Aphidoidea</taxon>
        <taxon>Aphididae</taxon>
        <taxon>Aphidini</taxon>
        <taxon>Aphis</taxon>
        <taxon>Aphis</taxon>
    </lineage>
</organism>
<name>A0A6G0Y119_APHCR</name>
<dbReference type="OrthoDB" id="6629828at2759"/>
<accession>A0A6G0Y119</accession>
<dbReference type="AlphaFoldDB" id="A0A6G0Y119"/>
<evidence type="ECO:0000313" key="3">
    <source>
        <dbReference type="Proteomes" id="UP000478052"/>
    </source>
</evidence>
<evidence type="ECO:0000256" key="1">
    <source>
        <dbReference type="SAM" id="MobiDB-lite"/>
    </source>
</evidence>
<gene>
    <name evidence="2" type="ORF">FWK35_00022927</name>
</gene>
<feature type="region of interest" description="Disordered" evidence="1">
    <location>
        <begin position="82"/>
        <end position="109"/>
    </location>
</feature>
<dbReference type="Proteomes" id="UP000478052">
    <property type="component" value="Unassembled WGS sequence"/>
</dbReference>